<evidence type="ECO:0000256" key="1">
    <source>
        <dbReference type="ARBA" id="ARBA00004613"/>
    </source>
</evidence>
<dbReference type="NCBIfam" id="TIGR03361">
    <property type="entry name" value="VI_Rhs_Vgr"/>
    <property type="match status" value="1"/>
</dbReference>
<evidence type="ECO:0000259" key="4">
    <source>
        <dbReference type="Pfam" id="PF04717"/>
    </source>
</evidence>
<keyword evidence="3" id="KW-0964">Secreted</keyword>
<reference evidence="6 7" key="1">
    <citation type="journal article" date="2020" name="Insects">
        <title>Bacteria Belonging to Pseudomonas typographi sp. nov. from the Bark Beetle Ips typographus Have Genomic Potential to Aid in the Host Ecology.</title>
        <authorList>
            <person name="Peral-Aranega E."/>
            <person name="Saati-Santamaria Z."/>
            <person name="Kolarik M."/>
            <person name="Rivas R."/>
            <person name="Garcia-Fraile P."/>
        </authorList>
    </citation>
    <scope>NUCLEOTIDE SEQUENCE [LARGE SCALE GENOMIC DNA]</scope>
    <source>
        <strain evidence="6 7">CA3A</strain>
    </source>
</reference>
<dbReference type="Gene3D" id="2.40.50.230">
    <property type="entry name" value="Gp5 N-terminal domain"/>
    <property type="match status" value="1"/>
</dbReference>
<comment type="similarity">
    <text evidence="2">Belongs to the VgrG protein family.</text>
</comment>
<dbReference type="Gene3D" id="2.30.110.50">
    <property type="match status" value="1"/>
</dbReference>
<dbReference type="InterPro" id="IPR050708">
    <property type="entry name" value="T6SS_VgrG/RHS"/>
</dbReference>
<comment type="caution">
    <text evidence="6">The sequence shown here is derived from an EMBL/GenBank/DDBJ whole genome shotgun (WGS) entry which is preliminary data.</text>
</comment>
<comment type="subcellular location">
    <subcellularLocation>
        <location evidence="1">Secreted</location>
    </subcellularLocation>
</comment>
<dbReference type="InterPro" id="IPR037026">
    <property type="entry name" value="Vgr_OB-fold_dom_sf"/>
</dbReference>
<feature type="domain" description="Gp5/Type VI secretion system Vgr protein OB-fold" evidence="4">
    <location>
        <begin position="395"/>
        <end position="462"/>
    </location>
</feature>
<dbReference type="PANTHER" id="PTHR32305">
    <property type="match status" value="1"/>
</dbReference>
<dbReference type="InterPro" id="IPR006531">
    <property type="entry name" value="Gp5/Vgr_OB"/>
</dbReference>
<dbReference type="InterPro" id="IPR054030">
    <property type="entry name" value="Gp5_Vgr_C"/>
</dbReference>
<evidence type="ECO:0000256" key="3">
    <source>
        <dbReference type="ARBA" id="ARBA00022525"/>
    </source>
</evidence>
<sequence>MFNPANQPLFTLNLPGAEHSLQVLAFTGHEAISQPYTFELELVSDDPGLDLHSLLNQPAFLAFDAHGAGVHGSVQHIAQGESGPRLTRYYLTLAPTLAYLAYRSNQRIFQQRSVPQIVAQVLSEHGILATTHHRFQLGPTAYPQREYCVQYGETDLHFVQRLCEEEGIHYHFQHSPGGHMLVFSDALEPLPRLAPLPYHPDTGQVTEQPVIKHFGAGLHPHTRHTARRDYDFQRPGVAMEAEYHGDHPADRTLQPQWEDYAYPGRFTERDRGKLLAKRALERHRQGGEQANGNSDAALLASGHYLELAEHPVKAWNQQWLLTEVHHEGKQPQVLEESTPDGTAAAGGFQQGYRNRFRAIPRGTPYRPPLAHPKPRLLGSQTATVTGPEGEEIHCDRYGRVKVQFHWDRDGQGDDKTSCWVRVASAWAGDRYGAIALPRVGMEVLVSFLEGDPDQPLVAGCLYHAAHEPPYDLPANKTRSVFKTLSSPGGEGYNELRVEDRAGAEQLYIHAQRDWAQNIEHDQHIRVGHERHDTVEGASHSYFKADEHRTTDGERKVQVKGSDHLSVEHSQHVRLGEGQFIEAGQQIHLCSGQSLVIEAGMEITLKAGGSFIKLDPGGVTLLGQIKANGGGAPGMG</sequence>
<dbReference type="EMBL" id="JAAOCA010000005">
    <property type="protein sequence ID" value="MBD1598204.1"/>
    <property type="molecule type" value="Genomic_DNA"/>
</dbReference>
<name>A0ABR7YYB6_9PSED</name>
<keyword evidence="7" id="KW-1185">Reference proteome</keyword>
<dbReference type="Gene3D" id="4.10.220.110">
    <property type="match status" value="1"/>
</dbReference>
<accession>A0ABR7YYB6</accession>
<feature type="domain" description="Gp5/Type VI secretion system Vgr C-terminal trimerisation" evidence="5">
    <location>
        <begin position="479"/>
        <end position="585"/>
    </location>
</feature>
<dbReference type="SUPFAM" id="SSF69279">
    <property type="entry name" value="Phage tail proteins"/>
    <property type="match status" value="2"/>
</dbReference>
<dbReference type="Pfam" id="PF05954">
    <property type="entry name" value="Phage_GPD"/>
    <property type="match status" value="1"/>
</dbReference>
<feature type="non-terminal residue" evidence="6">
    <location>
        <position position="635"/>
    </location>
</feature>
<proteinExistence type="inferred from homology"/>
<evidence type="ECO:0000259" key="5">
    <source>
        <dbReference type="Pfam" id="PF22178"/>
    </source>
</evidence>
<dbReference type="Pfam" id="PF22178">
    <property type="entry name" value="Gp5_trimer_C"/>
    <property type="match status" value="1"/>
</dbReference>
<dbReference type="Pfam" id="PF04717">
    <property type="entry name" value="Phage_base_V"/>
    <property type="match status" value="1"/>
</dbReference>
<organism evidence="6 7">
    <name type="scientific">Pseudomonas typographi</name>
    <dbReference type="NCBI Taxonomy" id="2715964"/>
    <lineage>
        <taxon>Bacteria</taxon>
        <taxon>Pseudomonadati</taxon>
        <taxon>Pseudomonadota</taxon>
        <taxon>Gammaproteobacteria</taxon>
        <taxon>Pseudomonadales</taxon>
        <taxon>Pseudomonadaceae</taxon>
        <taxon>Pseudomonas</taxon>
    </lineage>
</organism>
<dbReference type="Proteomes" id="UP000805841">
    <property type="component" value="Unassembled WGS sequence"/>
</dbReference>
<dbReference type="InterPro" id="IPR006533">
    <property type="entry name" value="T6SS_Vgr_RhsGE"/>
</dbReference>
<dbReference type="NCBIfam" id="TIGR01646">
    <property type="entry name" value="vgr_GE"/>
    <property type="match status" value="1"/>
</dbReference>
<dbReference type="InterPro" id="IPR017847">
    <property type="entry name" value="T6SS_RhsGE_Vgr_subset"/>
</dbReference>
<evidence type="ECO:0000256" key="2">
    <source>
        <dbReference type="ARBA" id="ARBA00005558"/>
    </source>
</evidence>
<dbReference type="Gene3D" id="3.55.50.10">
    <property type="entry name" value="Baseplate protein-like domains"/>
    <property type="match status" value="1"/>
</dbReference>
<dbReference type="RefSeq" id="WP_190418328.1">
    <property type="nucleotide sequence ID" value="NZ_JAAOCA010000005.1"/>
</dbReference>
<dbReference type="SUPFAM" id="SSF69255">
    <property type="entry name" value="gp5 N-terminal domain-like"/>
    <property type="match status" value="1"/>
</dbReference>
<evidence type="ECO:0000313" key="6">
    <source>
        <dbReference type="EMBL" id="MBD1598204.1"/>
    </source>
</evidence>
<evidence type="ECO:0000313" key="7">
    <source>
        <dbReference type="Proteomes" id="UP000805841"/>
    </source>
</evidence>
<protein>
    <submittedName>
        <fullName evidence="6">Type VI secretion system tip protein VgrG</fullName>
    </submittedName>
</protein>
<dbReference type="SUPFAM" id="SSF69349">
    <property type="entry name" value="Phage fibre proteins"/>
    <property type="match status" value="1"/>
</dbReference>
<dbReference type="PANTHER" id="PTHR32305:SF15">
    <property type="entry name" value="PROTEIN RHSA-RELATED"/>
    <property type="match status" value="1"/>
</dbReference>
<gene>
    <name evidence="6" type="primary">tssI</name>
    <name evidence="6" type="ORF">HAQ05_05735</name>
</gene>